<dbReference type="GO" id="GO:0003676">
    <property type="term" value="F:nucleic acid binding"/>
    <property type="evidence" value="ECO:0007669"/>
    <property type="project" value="UniProtKB-UniRule"/>
</dbReference>
<feature type="binding site" evidence="16">
    <location>
        <position position="444"/>
    </location>
    <ligand>
        <name>Mn(2+)</name>
        <dbReference type="ChEBI" id="CHEBI:29035"/>
        <label>2</label>
    </ligand>
</feature>
<protein>
    <recommendedName>
        <fullName evidence="14 15">Cyclic-di-AMP phosphodiesterase</fullName>
        <ecNumber evidence="15">3.1.4.-</ecNumber>
    </recommendedName>
</protein>
<dbReference type="OrthoDB" id="9759476at2"/>
<comment type="caution">
    <text evidence="18">The sequence shown here is derived from an EMBL/GenBank/DDBJ whole genome shotgun (WGS) entry which is preliminary data.</text>
</comment>
<evidence type="ECO:0000256" key="2">
    <source>
        <dbReference type="ARBA" id="ARBA00004651"/>
    </source>
</evidence>
<keyword evidence="19" id="KW-1185">Reference proteome</keyword>
<evidence type="ECO:0000313" key="18">
    <source>
        <dbReference type="EMBL" id="RLQ93984.1"/>
    </source>
</evidence>
<comment type="function">
    <text evidence="15">Has phosphodiesterase (PDE) activity against cyclic-di-AMP (c-di-AMP).</text>
</comment>
<keyword evidence="9" id="KW-0408">Iron</keyword>
<accession>A0A3L7JUP9</accession>
<name>A0A3L7JUP9_9BACI</name>
<dbReference type="InterPro" id="IPR001667">
    <property type="entry name" value="DDH_dom"/>
</dbReference>
<evidence type="ECO:0000256" key="1">
    <source>
        <dbReference type="ARBA" id="ARBA00001970"/>
    </source>
</evidence>
<evidence type="ECO:0000256" key="10">
    <source>
        <dbReference type="ARBA" id="ARBA00023136"/>
    </source>
</evidence>
<comment type="similarity">
    <text evidence="13 15">Belongs to the GdpP/PdeA phosphodiesterase family.</text>
</comment>
<feature type="binding site" evidence="16">
    <location>
        <position position="345"/>
    </location>
    <ligand>
        <name>Mn(2+)</name>
        <dbReference type="ChEBI" id="CHEBI:29035"/>
        <label>1</label>
    </ligand>
</feature>
<keyword evidence="3 15" id="KW-1003">Cell membrane</keyword>
<feature type="binding site" evidence="16">
    <location>
        <position position="420"/>
    </location>
    <ligand>
        <name>Mn(2+)</name>
        <dbReference type="ChEBI" id="CHEBI:29035"/>
        <label>1</label>
    </ligand>
</feature>
<sequence length="657" mass="74347">MPSYLKKRMIRYPLYGLMAVSLVLIGILVFYNWWLSIIGVTVFGALFYFFFFLEQKSHDATEEYISTLSYRVKRVGEEALMEMPIGIMLFNDDYYIEWTNPFLASCLNEDTLVGRSLYDVAELLVPLIKQEVNTEVVMINERKYRVILKLEERLLYFFDVTEQTEIEKKYEEERTVLSIIFLDNYDDLTQGMDDQTRSSLNSMVTATLNKWANEYGVFLKRVSSERFIGVFNEKILHVLEKDKFSILDEVREITSKQNVPLTLSIGVGANVSSLPELGALAQSSLDLALGRGGDQVAIKQTNGKVKFYGGKTNPMEKRTRVRARVISLALKELILESDKVIVMGHKHPDMDAIGAAVGIQKVAKMNQREGYVVLDFTDIDTGVKRMLKEMKQHPELYSRFITPEEAMEMATEDTLLVVVDTHKPSLVIEERLLNKVENKVVIDHHRRGEDFIKNPLLVYMEPYASSTSELVTELLEYQPKNEKINMLESTALLAGIIVDTKSFTLRTGSRTFDAASYLRSQGADTVLVQKFLKEDVDTYIKRSKLIESVEFVHDGIAIAKGADDVIYDPVLIAQAADTLLTMDEVLASFVISKREEDVVGISARSLGDINVQVIMEGLNGGGHLTNAATQLSGVSVMEAEERLREVIEDYLEGRNNS</sequence>
<feature type="binding site" evidence="16">
    <location>
        <position position="351"/>
    </location>
    <ligand>
        <name>Mn(2+)</name>
        <dbReference type="ChEBI" id="CHEBI:29035"/>
        <label>2</label>
    </ligand>
</feature>
<dbReference type="Gene3D" id="3.30.450.20">
    <property type="entry name" value="PAS domain"/>
    <property type="match status" value="1"/>
</dbReference>
<keyword evidence="7 15" id="KW-0378">Hydrolase</keyword>
<dbReference type="SMART" id="SM00267">
    <property type="entry name" value="GGDEF"/>
    <property type="match status" value="1"/>
</dbReference>
<dbReference type="EC" id="3.1.4.-" evidence="15"/>
<evidence type="ECO:0000256" key="9">
    <source>
        <dbReference type="ARBA" id="ARBA00023004"/>
    </source>
</evidence>
<dbReference type="PANTHER" id="PTHR47618">
    <property type="entry name" value="BIFUNCTIONAL OLIGORIBONUCLEASE AND PAP PHOSPHATASE NRNA"/>
    <property type="match status" value="1"/>
</dbReference>
<dbReference type="Gene3D" id="3.90.1640.10">
    <property type="entry name" value="inorganic pyrophosphatase (n-terminal core)"/>
    <property type="match status" value="1"/>
</dbReference>
<feature type="domain" description="GGDEF" evidence="17">
    <location>
        <begin position="132"/>
        <end position="299"/>
    </location>
</feature>
<dbReference type="FunFam" id="3.90.1640.10:FF:000002">
    <property type="entry name" value="Cyclic-di-AMP phosphodiesterase"/>
    <property type="match status" value="1"/>
</dbReference>
<dbReference type="EMBL" id="RCVZ01000011">
    <property type="protein sequence ID" value="RLQ93984.1"/>
    <property type="molecule type" value="Genomic_DNA"/>
</dbReference>
<dbReference type="Pfam" id="PF01368">
    <property type="entry name" value="DHH"/>
    <property type="match status" value="1"/>
</dbReference>
<reference evidence="18 19" key="1">
    <citation type="submission" date="2018-10" db="EMBL/GenBank/DDBJ databases">
        <title>Falsibacillus sp. genome draft.</title>
        <authorList>
            <person name="Shi S."/>
        </authorList>
    </citation>
    <scope>NUCLEOTIDE SEQUENCE [LARGE SCALE GENOMIC DNA]</scope>
    <source>
        <strain evidence="18 19">GY 10110</strain>
    </source>
</reference>
<evidence type="ECO:0000313" key="19">
    <source>
        <dbReference type="Proteomes" id="UP000276770"/>
    </source>
</evidence>
<dbReference type="Gene3D" id="3.10.310.30">
    <property type="match status" value="1"/>
</dbReference>
<evidence type="ECO:0000256" key="11">
    <source>
        <dbReference type="ARBA" id="ARBA00023211"/>
    </source>
</evidence>
<feature type="binding site" evidence="16">
    <location>
        <position position="499"/>
    </location>
    <ligand>
        <name>Mn(2+)</name>
        <dbReference type="ChEBI" id="CHEBI:29035"/>
        <label>2</label>
    </ligand>
</feature>
<keyword evidence="6 16" id="KW-0479">Metal-binding</keyword>
<keyword evidence="8" id="KW-1133">Transmembrane helix</keyword>
<gene>
    <name evidence="18" type="ORF">D9X91_15190</name>
</gene>
<comment type="cofactor">
    <cofactor evidence="16">
        <name>Mn(2+)</name>
        <dbReference type="ChEBI" id="CHEBI:29035"/>
    </cofactor>
    <text evidence="16">For phosphodiesterase activity, probably binds 2 Mn(2+) per subunit.</text>
</comment>
<keyword evidence="10 15" id="KW-0472">Membrane</keyword>
<dbReference type="GO" id="GO:0106409">
    <property type="term" value="F:cyclic-di-AMP phosphodiesterase activity"/>
    <property type="evidence" value="ECO:0007669"/>
    <property type="project" value="UniProtKB-EC"/>
</dbReference>
<dbReference type="GO" id="GO:0016787">
    <property type="term" value="F:hydrolase activity"/>
    <property type="evidence" value="ECO:0007669"/>
    <property type="project" value="UniProtKB-UniRule"/>
</dbReference>
<keyword evidence="11 16" id="KW-0464">Manganese</keyword>
<dbReference type="Proteomes" id="UP000276770">
    <property type="component" value="Unassembled WGS sequence"/>
</dbReference>
<dbReference type="InterPro" id="IPR051319">
    <property type="entry name" value="Oligoribo/pAp-PDE_c-di-AMP_PDE"/>
</dbReference>
<comment type="subcellular location">
    <subcellularLocation>
        <location evidence="2">Cell membrane</location>
        <topology evidence="2">Multi-pass membrane protein</topology>
    </subcellularLocation>
</comment>
<dbReference type="GO" id="GO:0046872">
    <property type="term" value="F:metal ion binding"/>
    <property type="evidence" value="ECO:0007669"/>
    <property type="project" value="UniProtKB-KW"/>
</dbReference>
<dbReference type="InterPro" id="IPR049553">
    <property type="entry name" value="GdpP-like_PAS"/>
</dbReference>
<comment type="catalytic activity">
    <reaction evidence="12">
        <text>3',3'-c-di-AMP + H2O = 5'-O-phosphonoadenylyl-(3'-&gt;5')-adenosine + H(+)</text>
        <dbReference type="Rhea" id="RHEA:54420"/>
        <dbReference type="ChEBI" id="CHEBI:15377"/>
        <dbReference type="ChEBI" id="CHEBI:15378"/>
        <dbReference type="ChEBI" id="CHEBI:71500"/>
        <dbReference type="ChEBI" id="CHEBI:138171"/>
        <dbReference type="EC" id="3.1.4.59"/>
    </reaction>
</comment>
<organism evidence="18 19">
    <name type="scientific">Falsibacillus albus</name>
    <dbReference type="NCBI Taxonomy" id="2478915"/>
    <lineage>
        <taxon>Bacteria</taxon>
        <taxon>Bacillati</taxon>
        <taxon>Bacillota</taxon>
        <taxon>Bacilli</taxon>
        <taxon>Bacillales</taxon>
        <taxon>Bacillaceae</taxon>
        <taxon>Falsibacillus</taxon>
    </lineage>
</organism>
<evidence type="ECO:0000256" key="5">
    <source>
        <dbReference type="ARBA" id="ARBA00022692"/>
    </source>
</evidence>
<feature type="binding site" evidence="16">
    <location>
        <position position="349"/>
    </location>
    <ligand>
        <name>Mn(2+)</name>
        <dbReference type="ChEBI" id="CHEBI:29035"/>
        <label>1</label>
    </ligand>
</feature>
<dbReference type="AlphaFoldDB" id="A0A3L7JUP9"/>
<dbReference type="InterPro" id="IPR014528">
    <property type="entry name" value="GdpP/PdeA"/>
</dbReference>
<dbReference type="InterPro" id="IPR038763">
    <property type="entry name" value="DHH_sf"/>
</dbReference>
<dbReference type="InterPro" id="IPR000160">
    <property type="entry name" value="GGDEF_dom"/>
</dbReference>
<comment type="cofactor">
    <cofactor evidence="1">
        <name>heme b</name>
        <dbReference type="ChEBI" id="CHEBI:60344"/>
    </cofactor>
</comment>
<feature type="binding site" evidence="16">
    <location>
        <position position="420"/>
    </location>
    <ligand>
        <name>Mn(2+)</name>
        <dbReference type="ChEBI" id="CHEBI:29035"/>
        <label>2</label>
    </ligand>
</feature>
<evidence type="ECO:0000256" key="16">
    <source>
        <dbReference type="PIRSR" id="PIRSR026583-50"/>
    </source>
</evidence>
<dbReference type="Pfam" id="PF02272">
    <property type="entry name" value="DHHA1"/>
    <property type="match status" value="1"/>
</dbReference>
<evidence type="ECO:0000256" key="4">
    <source>
        <dbReference type="ARBA" id="ARBA00022617"/>
    </source>
</evidence>
<evidence type="ECO:0000256" key="14">
    <source>
        <dbReference type="ARBA" id="ARBA00066839"/>
    </source>
</evidence>
<dbReference type="InterPro" id="IPR003156">
    <property type="entry name" value="DHHA1_dom"/>
</dbReference>
<evidence type="ECO:0000256" key="8">
    <source>
        <dbReference type="ARBA" id="ARBA00022989"/>
    </source>
</evidence>
<dbReference type="SUPFAM" id="SSF64182">
    <property type="entry name" value="DHH phosphoesterases"/>
    <property type="match status" value="1"/>
</dbReference>
<evidence type="ECO:0000256" key="3">
    <source>
        <dbReference type="ARBA" id="ARBA00022475"/>
    </source>
</evidence>
<evidence type="ECO:0000256" key="15">
    <source>
        <dbReference type="PIRNR" id="PIRNR026583"/>
    </source>
</evidence>
<dbReference type="Pfam" id="PF21370">
    <property type="entry name" value="PAS_GdpP"/>
    <property type="match status" value="1"/>
</dbReference>
<evidence type="ECO:0000256" key="13">
    <source>
        <dbReference type="ARBA" id="ARBA00061474"/>
    </source>
</evidence>
<proteinExistence type="inferred from homology"/>
<evidence type="ECO:0000259" key="17">
    <source>
        <dbReference type="SMART" id="SM00267"/>
    </source>
</evidence>
<dbReference type="PIRSF" id="PIRSF026583">
    <property type="entry name" value="YybT"/>
    <property type="match status" value="1"/>
</dbReference>
<dbReference type="RefSeq" id="WP_121681500.1">
    <property type="nucleotide sequence ID" value="NZ_RCVZ01000011.1"/>
</dbReference>
<evidence type="ECO:0000256" key="6">
    <source>
        <dbReference type="ARBA" id="ARBA00022723"/>
    </source>
</evidence>
<dbReference type="FunFam" id="3.10.310.30:FF:000002">
    <property type="entry name" value="Cyclic-di-AMP phosphodiesterase"/>
    <property type="match status" value="1"/>
</dbReference>
<evidence type="ECO:0000256" key="12">
    <source>
        <dbReference type="ARBA" id="ARBA00051753"/>
    </source>
</evidence>
<keyword evidence="5" id="KW-0812">Transmembrane</keyword>
<dbReference type="PANTHER" id="PTHR47618:SF2">
    <property type="entry name" value="CYCLIC-DI-AMP PHOSPHODIESTERASE GDPP"/>
    <property type="match status" value="1"/>
</dbReference>
<evidence type="ECO:0000256" key="7">
    <source>
        <dbReference type="ARBA" id="ARBA00022801"/>
    </source>
</evidence>
<dbReference type="Pfam" id="PF24898">
    <property type="entry name" value="GGDEF_GdpP"/>
    <property type="match status" value="1"/>
</dbReference>
<keyword evidence="4" id="KW-0349">Heme</keyword>
<dbReference type="GO" id="GO:0005886">
    <property type="term" value="C:plasma membrane"/>
    <property type="evidence" value="ECO:0007669"/>
    <property type="project" value="UniProtKB-SubCell"/>
</dbReference>